<protein>
    <recommendedName>
        <fullName evidence="4">Transporter</fullName>
    </recommendedName>
</protein>
<dbReference type="RefSeq" id="WP_139838154.1">
    <property type="nucleotide sequence ID" value="NZ_FWFJ01000028.1"/>
</dbReference>
<accession>A0A1X6ZS58</accession>
<reference evidence="3" key="1">
    <citation type="submission" date="2017-03" db="EMBL/GenBank/DDBJ databases">
        <authorList>
            <person name="Rodrigo-Torres L."/>
            <person name="Arahal R.D."/>
            <person name="Lucena T."/>
        </authorList>
    </citation>
    <scope>NUCLEOTIDE SEQUENCE [LARGE SCALE GENOMIC DNA]</scope>
    <source>
        <strain evidence="3">CECT 8370</strain>
    </source>
</reference>
<keyword evidence="1" id="KW-0732">Signal</keyword>
<proteinExistence type="predicted"/>
<evidence type="ECO:0000313" key="2">
    <source>
        <dbReference type="EMBL" id="SLN59496.1"/>
    </source>
</evidence>
<sequence length="264" mass="28604">MHYSMATLAAIIVLAAPVSAQDVNVGTLAQRRVDNQEVNNGTNPTLLTTSAGIQYTYNDIRGGFSSGMWEAFVGVPFGSRKQFQFQVTVPYADSALNDDFGLGDVSLKFVHVVDVNASRGIAYTAEVFLDTADRPDLGNGQEVLEFSAFYAKFLPGGNIFAPAWVQTVGLDGKGSNGQDINRTTIDFYYVPKLANPKFFMAFDPALSYDWKTDKAFASLQTTFGMLTGKFAGGDSQIFIKPGIYAGGDRPLDFSVQVGFKILGF</sequence>
<keyword evidence="3" id="KW-1185">Reference proteome</keyword>
<evidence type="ECO:0008006" key="4">
    <source>
        <dbReference type="Google" id="ProtNLM"/>
    </source>
</evidence>
<gene>
    <name evidence="2" type="ORF">ROG8370_02742</name>
</gene>
<organism evidence="2 3">
    <name type="scientific">Roseovarius gaetbuli</name>
    <dbReference type="NCBI Taxonomy" id="1356575"/>
    <lineage>
        <taxon>Bacteria</taxon>
        <taxon>Pseudomonadati</taxon>
        <taxon>Pseudomonadota</taxon>
        <taxon>Alphaproteobacteria</taxon>
        <taxon>Rhodobacterales</taxon>
        <taxon>Roseobacteraceae</taxon>
        <taxon>Roseovarius</taxon>
    </lineage>
</organism>
<dbReference type="OrthoDB" id="7810713at2"/>
<feature type="chain" id="PRO_5010888545" description="Transporter" evidence="1">
    <location>
        <begin position="21"/>
        <end position="264"/>
    </location>
</feature>
<name>A0A1X6ZS58_9RHOB</name>
<dbReference type="EMBL" id="FWFJ01000028">
    <property type="protein sequence ID" value="SLN59496.1"/>
    <property type="molecule type" value="Genomic_DNA"/>
</dbReference>
<evidence type="ECO:0000256" key="1">
    <source>
        <dbReference type="SAM" id="SignalP"/>
    </source>
</evidence>
<feature type="signal peptide" evidence="1">
    <location>
        <begin position="1"/>
        <end position="20"/>
    </location>
</feature>
<evidence type="ECO:0000313" key="3">
    <source>
        <dbReference type="Proteomes" id="UP000194012"/>
    </source>
</evidence>
<dbReference type="Proteomes" id="UP000194012">
    <property type="component" value="Unassembled WGS sequence"/>
</dbReference>
<dbReference type="AlphaFoldDB" id="A0A1X6ZS58"/>